<dbReference type="PROSITE" id="PS51833">
    <property type="entry name" value="HDOD"/>
    <property type="match status" value="1"/>
</dbReference>
<gene>
    <name evidence="4" type="primary">hupR1_1</name>
    <name evidence="4" type="ORF">Pla100_39370</name>
</gene>
<dbReference type="InterPro" id="IPR013976">
    <property type="entry name" value="HDOD"/>
</dbReference>
<accession>A0A5C6A4F8</accession>
<evidence type="ECO:0000259" key="3">
    <source>
        <dbReference type="PROSITE" id="PS51833"/>
    </source>
</evidence>
<dbReference type="RefSeq" id="WP_146579235.1">
    <property type="nucleotide sequence ID" value="NZ_SJPM01000008.1"/>
</dbReference>
<dbReference type="GO" id="GO:0000160">
    <property type="term" value="P:phosphorelay signal transduction system"/>
    <property type="evidence" value="ECO:0007669"/>
    <property type="project" value="InterPro"/>
</dbReference>
<dbReference type="OrthoDB" id="9788446at2"/>
<name>A0A5C6A4F8_9BACT</name>
<keyword evidence="5" id="KW-1185">Reference proteome</keyword>
<dbReference type="SUPFAM" id="SSF109604">
    <property type="entry name" value="HD-domain/PDEase-like"/>
    <property type="match status" value="1"/>
</dbReference>
<dbReference type="InterPro" id="IPR003607">
    <property type="entry name" value="HD/PDEase_dom"/>
</dbReference>
<dbReference type="Gene3D" id="1.10.3210.10">
    <property type="entry name" value="Hypothetical protein af1432"/>
    <property type="match status" value="1"/>
</dbReference>
<dbReference type="Pfam" id="PF08668">
    <property type="entry name" value="HDOD"/>
    <property type="match status" value="1"/>
</dbReference>
<dbReference type="EMBL" id="SJPM01000008">
    <property type="protein sequence ID" value="TWT94326.1"/>
    <property type="molecule type" value="Genomic_DNA"/>
</dbReference>
<dbReference type="InterPro" id="IPR001789">
    <property type="entry name" value="Sig_transdc_resp-reg_receiver"/>
</dbReference>
<dbReference type="PROSITE" id="PS50110">
    <property type="entry name" value="RESPONSE_REGULATORY"/>
    <property type="match status" value="1"/>
</dbReference>
<feature type="domain" description="Response regulatory" evidence="2">
    <location>
        <begin position="4"/>
        <end position="119"/>
    </location>
</feature>
<dbReference type="InterPro" id="IPR011006">
    <property type="entry name" value="CheY-like_superfamily"/>
</dbReference>
<dbReference type="SUPFAM" id="SSF52172">
    <property type="entry name" value="CheY-like"/>
    <property type="match status" value="1"/>
</dbReference>
<dbReference type="PANTHER" id="PTHR33525:SF3">
    <property type="entry name" value="RIBONUCLEASE Y"/>
    <property type="match status" value="1"/>
</dbReference>
<dbReference type="CDD" id="cd00077">
    <property type="entry name" value="HDc"/>
    <property type="match status" value="1"/>
</dbReference>
<feature type="modified residue" description="4-aspartylphosphate" evidence="1">
    <location>
        <position position="55"/>
    </location>
</feature>
<dbReference type="PANTHER" id="PTHR33525">
    <property type="match status" value="1"/>
</dbReference>
<dbReference type="Proteomes" id="UP000316213">
    <property type="component" value="Unassembled WGS sequence"/>
</dbReference>
<dbReference type="Gene3D" id="3.40.50.2300">
    <property type="match status" value="1"/>
</dbReference>
<reference evidence="4 5" key="1">
    <citation type="submission" date="2019-02" db="EMBL/GenBank/DDBJ databases">
        <title>Deep-cultivation of Planctomycetes and their phenomic and genomic characterization uncovers novel biology.</title>
        <authorList>
            <person name="Wiegand S."/>
            <person name="Jogler M."/>
            <person name="Boedeker C."/>
            <person name="Pinto D."/>
            <person name="Vollmers J."/>
            <person name="Rivas-Marin E."/>
            <person name="Kohn T."/>
            <person name="Peeters S.H."/>
            <person name="Heuer A."/>
            <person name="Rast P."/>
            <person name="Oberbeckmann S."/>
            <person name="Bunk B."/>
            <person name="Jeske O."/>
            <person name="Meyerdierks A."/>
            <person name="Storesund J.E."/>
            <person name="Kallscheuer N."/>
            <person name="Luecker S."/>
            <person name="Lage O.M."/>
            <person name="Pohl T."/>
            <person name="Merkel B.J."/>
            <person name="Hornburger P."/>
            <person name="Mueller R.-W."/>
            <person name="Bruemmer F."/>
            <person name="Labrenz M."/>
            <person name="Spormann A.M."/>
            <person name="Op Den Camp H."/>
            <person name="Overmann J."/>
            <person name="Amann R."/>
            <person name="Jetten M.S.M."/>
            <person name="Mascher T."/>
            <person name="Medema M.H."/>
            <person name="Devos D.P."/>
            <person name="Kaster A.-K."/>
            <person name="Ovreas L."/>
            <person name="Rohde M."/>
            <person name="Galperin M.Y."/>
            <person name="Jogler C."/>
        </authorList>
    </citation>
    <scope>NUCLEOTIDE SEQUENCE [LARGE SCALE GENOMIC DNA]</scope>
    <source>
        <strain evidence="4 5">Pla100</strain>
    </source>
</reference>
<dbReference type="PIRSF" id="PIRSF036883">
    <property type="entry name" value="RR_HD-GYP_mod"/>
    <property type="match status" value="1"/>
</dbReference>
<dbReference type="Pfam" id="PF00072">
    <property type="entry name" value="Response_reg"/>
    <property type="match status" value="1"/>
</dbReference>
<comment type="caution">
    <text evidence="4">The sequence shown here is derived from an EMBL/GenBank/DDBJ whole genome shotgun (WGS) entry which is preliminary data.</text>
</comment>
<evidence type="ECO:0000256" key="1">
    <source>
        <dbReference type="PROSITE-ProRule" id="PRU00169"/>
    </source>
</evidence>
<evidence type="ECO:0000313" key="4">
    <source>
        <dbReference type="EMBL" id="TWT94326.1"/>
    </source>
</evidence>
<organism evidence="4 5">
    <name type="scientific">Neorhodopirellula pilleata</name>
    <dbReference type="NCBI Taxonomy" id="2714738"/>
    <lineage>
        <taxon>Bacteria</taxon>
        <taxon>Pseudomonadati</taxon>
        <taxon>Planctomycetota</taxon>
        <taxon>Planctomycetia</taxon>
        <taxon>Pirellulales</taxon>
        <taxon>Pirellulaceae</taxon>
        <taxon>Neorhodopirellula</taxon>
    </lineage>
</organism>
<proteinExistence type="predicted"/>
<sequence>MKTSVLFVDDEENVLSGLRRMLRHQRSAWDIHFASGGAEAIELMATTAVDVIVSDMRMPGIDGAELLTRVATLYPHCIRLVLSGQSEHEKIFRAVGPAHQFLSKPCDADRLVKTIERACGLFSHLHDKGLQEIISRIDCLPSLPKIYHDLVRELQSDDTSVERVAAMIGNDLGMSSKVLQLVNSSFFGLPHHVTCPKHAVSLLGLNVIRPLTLSAGTFSKFEDPKLVGYSLSQAIDHALVVGLISRNIAESETKDTNLIDDAFIAGMMHDIGKLILAVHLPERFQEALTLADETEQPLWRAEMAVLGTTHAAVGAHLLGLWGLPNSIVEAVALHHQPSLTSDDRFSPLTAVHMANAIDHQSAAKVSYRTEPAWDEDYFEAIGCGGRSEHWLNCVHPQVTA</sequence>
<evidence type="ECO:0000313" key="5">
    <source>
        <dbReference type="Proteomes" id="UP000316213"/>
    </source>
</evidence>
<dbReference type="InterPro" id="IPR052340">
    <property type="entry name" value="RNase_Y/CdgJ"/>
</dbReference>
<dbReference type="InterPro" id="IPR014626">
    <property type="entry name" value="Sig_transdc_resp-reg_put"/>
</dbReference>
<dbReference type="SMART" id="SM00448">
    <property type="entry name" value="REC"/>
    <property type="match status" value="1"/>
</dbReference>
<dbReference type="AlphaFoldDB" id="A0A5C6A4F8"/>
<feature type="domain" description="HDOD" evidence="3">
    <location>
        <begin position="140"/>
        <end position="337"/>
    </location>
</feature>
<protein>
    <submittedName>
        <fullName evidence="4">Hydrogenase transcriptional regulatory protein hupR1</fullName>
    </submittedName>
</protein>
<keyword evidence="1" id="KW-0597">Phosphoprotein</keyword>
<evidence type="ECO:0000259" key="2">
    <source>
        <dbReference type="PROSITE" id="PS50110"/>
    </source>
</evidence>
<dbReference type="CDD" id="cd17569">
    <property type="entry name" value="REC_HupR-like"/>
    <property type="match status" value="1"/>
</dbReference>